<sequence length="824" mass="93730">MIARGKHCLGNGKFSSFLDSIVVPANEPLHFLYPRCASTSSSRSAFLTSSRRPNPHKSYERPARCYPVNRVSRRWLSSTHPNSNPGVSQKESDINATEPIAQVRHQASNVIASDRNKSPASSDNENQAEWQPSHDKNSEESSTNTASDKSLDADNTTDEIVIRKTRPYRLTTLAEKRRVTAERMRSKERSRLGERKYPSKDLRKLRYRKYISLWRRGNYKYRATVHWTEVMSLLETMSLETPVKPKTAIDKEILVREEIVAYLSGTPLSDENIWFIQIRNGCQVRVLKPSESEGIYRKVIISGSRRVIELVEKRFKQMEEHQRQLGEQQIAGPKFRLPAVPIVPSILALRDKGYPVPLIRSVWDDEPSVQSNPLGLQGASSVRLTSTRDFARHVEHLVNAKQPSGDRSPWDAFYSKDSVMKSLVTLFTRPEIQPYISTSALNAALTFLCKHEYLRSARVVFKKAHAVASTESYNIFLQSASRRQDLWFFHATLQDLIGLKMKPNGNTWVAFLQCLISPGPRHQVMLRMAELGFTEDRRVLLDVLQYNIGIMLSAHLDNGLDIPSFLESLEKDYGSTTISTYLLNLILEEIAPRKDSDLLAQVLDAFKRYELSPNNRTFDITLLHFRGLGAAMESLLALIHKNEFVLNWSNYEKLFLLALTSNSYNACRVIWRFACMRGATSKLMRQIVRSSLLGDNRGKGQDSGYLEHHIGAIVVGLEYQQGTQPSGVATTMVPPPYTENPVVYLTRYMSPVDKRKKPLVSQLILDDVRQGPTRQPEESLCLMLDAAVRLDKELRWHSPDEQQDTMSKRSTIDILKSTIAVPIK</sequence>
<dbReference type="AlphaFoldDB" id="A0AAD4Q0A4"/>
<organism evidence="2 3">
    <name type="scientific">Talaromyces proteolyticus</name>
    <dbReference type="NCBI Taxonomy" id="1131652"/>
    <lineage>
        <taxon>Eukaryota</taxon>
        <taxon>Fungi</taxon>
        <taxon>Dikarya</taxon>
        <taxon>Ascomycota</taxon>
        <taxon>Pezizomycotina</taxon>
        <taxon>Eurotiomycetes</taxon>
        <taxon>Eurotiomycetidae</taxon>
        <taxon>Eurotiales</taxon>
        <taxon>Trichocomaceae</taxon>
        <taxon>Talaromyces</taxon>
        <taxon>Talaromyces sect. Bacilispori</taxon>
    </lineage>
</organism>
<dbReference type="GeneID" id="70246326"/>
<gene>
    <name evidence="2" type="ORF">BGW36DRAFT_377868</name>
</gene>
<evidence type="ECO:0000313" key="2">
    <source>
        <dbReference type="EMBL" id="KAH8697066.1"/>
    </source>
</evidence>
<comment type="caution">
    <text evidence="2">The sequence shown here is derived from an EMBL/GenBank/DDBJ whole genome shotgun (WGS) entry which is preliminary data.</text>
</comment>
<dbReference type="EMBL" id="JAJTJA010000006">
    <property type="protein sequence ID" value="KAH8697066.1"/>
    <property type="molecule type" value="Genomic_DNA"/>
</dbReference>
<dbReference type="RefSeq" id="XP_046071767.1">
    <property type="nucleotide sequence ID" value="XM_046216039.1"/>
</dbReference>
<evidence type="ECO:0000256" key="1">
    <source>
        <dbReference type="SAM" id="MobiDB-lite"/>
    </source>
</evidence>
<feature type="compositionally biased region" description="Polar residues" evidence="1">
    <location>
        <begin position="118"/>
        <end position="130"/>
    </location>
</feature>
<name>A0AAD4Q0A4_9EURO</name>
<accession>A0AAD4Q0A4</accession>
<dbReference type="Proteomes" id="UP001201262">
    <property type="component" value="Unassembled WGS sequence"/>
</dbReference>
<keyword evidence="3" id="KW-1185">Reference proteome</keyword>
<feature type="region of interest" description="Disordered" evidence="1">
    <location>
        <begin position="43"/>
        <end position="64"/>
    </location>
</feature>
<proteinExistence type="predicted"/>
<feature type="compositionally biased region" description="Low complexity" evidence="1">
    <location>
        <begin position="43"/>
        <end position="52"/>
    </location>
</feature>
<protein>
    <recommendedName>
        <fullName evidence="4">Pentatricopeptide repeat protein</fullName>
    </recommendedName>
</protein>
<evidence type="ECO:0008006" key="4">
    <source>
        <dbReference type="Google" id="ProtNLM"/>
    </source>
</evidence>
<evidence type="ECO:0000313" key="3">
    <source>
        <dbReference type="Proteomes" id="UP001201262"/>
    </source>
</evidence>
<feature type="region of interest" description="Disordered" evidence="1">
    <location>
        <begin position="109"/>
        <end position="158"/>
    </location>
</feature>
<reference evidence="2" key="1">
    <citation type="submission" date="2021-12" db="EMBL/GenBank/DDBJ databases">
        <title>Convergent genome expansion in fungi linked to evolution of root-endophyte symbiosis.</title>
        <authorList>
            <consortium name="DOE Joint Genome Institute"/>
            <person name="Ke Y.-H."/>
            <person name="Bonito G."/>
            <person name="Liao H.-L."/>
            <person name="Looney B."/>
            <person name="Rojas-Flechas A."/>
            <person name="Nash J."/>
            <person name="Hameed K."/>
            <person name="Schadt C."/>
            <person name="Martin F."/>
            <person name="Crous P.W."/>
            <person name="Miettinen O."/>
            <person name="Magnuson J.K."/>
            <person name="Labbe J."/>
            <person name="Jacobson D."/>
            <person name="Doktycz M.J."/>
            <person name="Veneault-Fourrey C."/>
            <person name="Kuo A."/>
            <person name="Mondo S."/>
            <person name="Calhoun S."/>
            <person name="Riley R."/>
            <person name="Ohm R."/>
            <person name="LaButti K."/>
            <person name="Andreopoulos B."/>
            <person name="Pangilinan J."/>
            <person name="Nolan M."/>
            <person name="Tritt A."/>
            <person name="Clum A."/>
            <person name="Lipzen A."/>
            <person name="Daum C."/>
            <person name="Barry K."/>
            <person name="Grigoriev I.V."/>
            <person name="Vilgalys R."/>
        </authorList>
    </citation>
    <scope>NUCLEOTIDE SEQUENCE</scope>
    <source>
        <strain evidence="2">PMI_201</strain>
    </source>
</reference>